<dbReference type="PANTHER" id="PTHR42939">
    <property type="entry name" value="ABC TRANSPORTER ATP-BINDING PROTEIN ALBC-RELATED"/>
    <property type="match status" value="1"/>
</dbReference>
<feature type="non-terminal residue" evidence="5">
    <location>
        <position position="91"/>
    </location>
</feature>
<name>A0AAW6D0M8_9FIRM</name>
<protein>
    <submittedName>
        <fullName evidence="5">ATP-binding cassette domain-containing protein</fullName>
    </submittedName>
</protein>
<keyword evidence="2" id="KW-0547">Nucleotide-binding</keyword>
<dbReference type="EMBL" id="JAQLXW010000015">
    <property type="protein sequence ID" value="MDB8004456.1"/>
    <property type="molecule type" value="Genomic_DNA"/>
</dbReference>
<organism evidence="5 6">
    <name type="scientific">[Eubacterium] siraeum</name>
    <dbReference type="NCBI Taxonomy" id="39492"/>
    <lineage>
        <taxon>Bacteria</taxon>
        <taxon>Bacillati</taxon>
        <taxon>Bacillota</taxon>
        <taxon>Clostridia</taxon>
        <taxon>Eubacteriales</taxon>
        <taxon>Oscillospiraceae</taxon>
        <taxon>Oscillospiraceae incertae sedis</taxon>
    </lineage>
</organism>
<dbReference type="GO" id="GO:0005524">
    <property type="term" value="F:ATP binding"/>
    <property type="evidence" value="ECO:0007669"/>
    <property type="project" value="UniProtKB-KW"/>
</dbReference>
<dbReference type="SUPFAM" id="SSF52540">
    <property type="entry name" value="P-loop containing nucleoside triphosphate hydrolases"/>
    <property type="match status" value="1"/>
</dbReference>
<evidence type="ECO:0000256" key="1">
    <source>
        <dbReference type="ARBA" id="ARBA00022448"/>
    </source>
</evidence>
<accession>A0AAW6D0M8</accession>
<gene>
    <name evidence="5" type="ORF">PNE09_10325</name>
</gene>
<dbReference type="Gene3D" id="3.40.50.300">
    <property type="entry name" value="P-loop containing nucleotide triphosphate hydrolases"/>
    <property type="match status" value="1"/>
</dbReference>
<dbReference type="GO" id="GO:0016887">
    <property type="term" value="F:ATP hydrolysis activity"/>
    <property type="evidence" value="ECO:0007669"/>
    <property type="project" value="InterPro"/>
</dbReference>
<keyword evidence="1" id="KW-0813">Transport</keyword>
<reference evidence="5" key="1">
    <citation type="submission" date="2023-01" db="EMBL/GenBank/DDBJ databases">
        <title>Human gut microbiome strain richness.</title>
        <authorList>
            <person name="Chen-Liaw A."/>
        </authorList>
    </citation>
    <scope>NUCLEOTIDE SEQUENCE</scope>
    <source>
        <strain evidence="5">1001283st1_G1_1001283B150217_161031</strain>
    </source>
</reference>
<comment type="caution">
    <text evidence="5">The sequence shown here is derived from an EMBL/GenBank/DDBJ whole genome shotgun (WGS) entry which is preliminary data.</text>
</comment>
<dbReference type="AlphaFoldDB" id="A0AAW6D0M8"/>
<dbReference type="InterPro" id="IPR027417">
    <property type="entry name" value="P-loop_NTPase"/>
</dbReference>
<evidence type="ECO:0000313" key="6">
    <source>
        <dbReference type="Proteomes" id="UP001210809"/>
    </source>
</evidence>
<proteinExistence type="predicted"/>
<keyword evidence="3 5" id="KW-0067">ATP-binding</keyword>
<dbReference type="Proteomes" id="UP001210809">
    <property type="component" value="Unassembled WGS sequence"/>
</dbReference>
<dbReference type="InterPro" id="IPR051782">
    <property type="entry name" value="ABC_Transporter_VariousFunc"/>
</dbReference>
<evidence type="ECO:0000256" key="3">
    <source>
        <dbReference type="ARBA" id="ARBA00022840"/>
    </source>
</evidence>
<dbReference type="Pfam" id="PF00005">
    <property type="entry name" value="ABC_tran"/>
    <property type="match status" value="1"/>
</dbReference>
<feature type="domain" description="ABC transporter" evidence="4">
    <location>
        <begin position="21"/>
        <end position="90"/>
    </location>
</feature>
<evidence type="ECO:0000256" key="2">
    <source>
        <dbReference type="ARBA" id="ARBA00022741"/>
    </source>
</evidence>
<dbReference type="InterPro" id="IPR003439">
    <property type="entry name" value="ABC_transporter-like_ATP-bd"/>
</dbReference>
<sequence>MKLEINQLTKSYSKGKKALDSFTLTLEKGVYGILGPNGAGKSTLINCVTGIIKPDSGSIAFTDGDSHDYMSHLGFLPQNQDFYPNFTAREL</sequence>
<evidence type="ECO:0000313" key="5">
    <source>
        <dbReference type="EMBL" id="MDB8004456.1"/>
    </source>
</evidence>
<evidence type="ECO:0000259" key="4">
    <source>
        <dbReference type="Pfam" id="PF00005"/>
    </source>
</evidence>
<dbReference type="PANTHER" id="PTHR42939:SF1">
    <property type="entry name" value="ABC TRANSPORTER ATP-BINDING PROTEIN ALBC-RELATED"/>
    <property type="match status" value="1"/>
</dbReference>